<reference evidence="2" key="1">
    <citation type="submission" date="2020-07" db="EMBL/GenBank/DDBJ databases">
        <authorList>
            <person name="Nieuwenhuis M."/>
            <person name="Van De Peppel L.J.J."/>
        </authorList>
    </citation>
    <scope>NUCLEOTIDE SEQUENCE</scope>
    <source>
        <strain evidence="2">AP01</strain>
        <tissue evidence="2">Mycelium</tissue>
    </source>
</reference>
<organism evidence="2 3">
    <name type="scientific">Asterophora parasitica</name>
    <dbReference type="NCBI Taxonomy" id="117018"/>
    <lineage>
        <taxon>Eukaryota</taxon>
        <taxon>Fungi</taxon>
        <taxon>Dikarya</taxon>
        <taxon>Basidiomycota</taxon>
        <taxon>Agaricomycotina</taxon>
        <taxon>Agaricomycetes</taxon>
        <taxon>Agaricomycetidae</taxon>
        <taxon>Agaricales</taxon>
        <taxon>Tricholomatineae</taxon>
        <taxon>Lyophyllaceae</taxon>
        <taxon>Asterophora</taxon>
    </lineage>
</organism>
<dbReference type="EMBL" id="JABCKV010000060">
    <property type="protein sequence ID" value="KAG5644730.1"/>
    <property type="molecule type" value="Genomic_DNA"/>
</dbReference>
<feature type="transmembrane region" description="Helical" evidence="1">
    <location>
        <begin position="90"/>
        <end position="109"/>
    </location>
</feature>
<sequence>MSATSSELTDVVRSKFALTTHPLNATIEILLGIDTHIAAPEEMASKSNGLTLAPRDSHITLRRIIAISQRISVAVLSVLFSIMVPDFSSMMAFLGSFSAFMLCVIGPISAKVMLAGRCSSFDGVCLAIGVIMAVWGTVSAFLAV</sequence>
<keyword evidence="1" id="KW-1133">Transmembrane helix</keyword>
<dbReference type="AlphaFoldDB" id="A0A9P7KDC1"/>
<evidence type="ECO:0000256" key="1">
    <source>
        <dbReference type="SAM" id="Phobius"/>
    </source>
</evidence>
<evidence type="ECO:0000313" key="3">
    <source>
        <dbReference type="Proteomes" id="UP000775547"/>
    </source>
</evidence>
<keyword evidence="3" id="KW-1185">Reference proteome</keyword>
<dbReference type="Proteomes" id="UP000775547">
    <property type="component" value="Unassembled WGS sequence"/>
</dbReference>
<name>A0A9P7KDC1_9AGAR</name>
<feature type="transmembrane region" description="Helical" evidence="1">
    <location>
        <begin position="64"/>
        <end position="84"/>
    </location>
</feature>
<feature type="transmembrane region" description="Helical" evidence="1">
    <location>
        <begin position="121"/>
        <end position="143"/>
    </location>
</feature>
<dbReference type="OrthoDB" id="655540at2759"/>
<evidence type="ECO:0000313" key="2">
    <source>
        <dbReference type="EMBL" id="KAG5644730.1"/>
    </source>
</evidence>
<keyword evidence="1" id="KW-0472">Membrane</keyword>
<protein>
    <recommendedName>
        <fullName evidence="4">Amino acid transporter transmembrane domain-containing protein</fullName>
    </recommendedName>
</protein>
<accession>A0A9P7KDC1</accession>
<evidence type="ECO:0008006" key="4">
    <source>
        <dbReference type="Google" id="ProtNLM"/>
    </source>
</evidence>
<keyword evidence="1" id="KW-0812">Transmembrane</keyword>
<proteinExistence type="predicted"/>
<comment type="caution">
    <text evidence="2">The sequence shown here is derived from an EMBL/GenBank/DDBJ whole genome shotgun (WGS) entry which is preliminary data.</text>
</comment>
<reference evidence="2" key="2">
    <citation type="submission" date="2021-10" db="EMBL/GenBank/DDBJ databases">
        <title>Phylogenomics reveals ancestral predisposition of the termite-cultivated fungus Termitomyces towards a domesticated lifestyle.</title>
        <authorList>
            <person name="Auxier B."/>
            <person name="Grum-Grzhimaylo A."/>
            <person name="Cardenas M.E."/>
            <person name="Lodge J.D."/>
            <person name="Laessoe T."/>
            <person name="Pedersen O."/>
            <person name="Smith M.E."/>
            <person name="Kuyper T.W."/>
            <person name="Franco-Molano E.A."/>
            <person name="Baroni T.J."/>
            <person name="Aanen D.K."/>
        </authorList>
    </citation>
    <scope>NUCLEOTIDE SEQUENCE</scope>
    <source>
        <strain evidence="2">AP01</strain>
        <tissue evidence="2">Mycelium</tissue>
    </source>
</reference>
<gene>
    <name evidence="2" type="ORF">DXG03_007859</name>
</gene>